<gene>
    <name evidence="3" type="ORF">SAMN02982931_04075</name>
</gene>
<dbReference type="EMBL" id="FMXQ01000010">
    <property type="protein sequence ID" value="SDB52118.1"/>
    <property type="molecule type" value="Genomic_DNA"/>
</dbReference>
<keyword evidence="4" id="KW-1185">Reference proteome</keyword>
<dbReference type="InterPro" id="IPR011146">
    <property type="entry name" value="HIT-like"/>
</dbReference>
<dbReference type="InterPro" id="IPR026026">
    <property type="entry name" value="HIT_Hint"/>
</dbReference>
<dbReference type="Gene3D" id="3.30.428.10">
    <property type="entry name" value="HIT-like"/>
    <property type="match status" value="1"/>
</dbReference>
<dbReference type="STRING" id="665467.SAMN02982931_04075"/>
<dbReference type="SUPFAM" id="SSF54197">
    <property type="entry name" value="HIT-like"/>
    <property type="match status" value="1"/>
</dbReference>
<comment type="caution">
    <text evidence="1">Lacks conserved residue(s) required for the propagation of feature annotation.</text>
</comment>
<sequence>MDTGFTLDERLAADSVAIGRLPLSDLLLARDARFPWLILVPRRPDMAEIIDLAPEDRAALLDEIVLVSEALRTVTGCDKLNVAALGNMVRQLHVHVIARFTTDPAWPGPIWGRGEAVAYEPGVRDKLAGRIRDLLPD</sequence>
<name>A0A1G6E420_9HYPH</name>
<protein>
    <submittedName>
        <fullName evidence="3">Diadenosine tetraphosphate (Ap4A) hydrolase</fullName>
    </submittedName>
</protein>
<proteinExistence type="predicted"/>
<dbReference type="InterPro" id="IPR036265">
    <property type="entry name" value="HIT-like_sf"/>
</dbReference>
<dbReference type="Pfam" id="PF01230">
    <property type="entry name" value="HIT"/>
    <property type="match status" value="1"/>
</dbReference>
<evidence type="ECO:0000256" key="1">
    <source>
        <dbReference type="PROSITE-ProRule" id="PRU00464"/>
    </source>
</evidence>
<dbReference type="AlphaFoldDB" id="A0A1G6E420"/>
<feature type="domain" description="HIT" evidence="2">
    <location>
        <begin position="37"/>
        <end position="106"/>
    </location>
</feature>
<dbReference type="Proteomes" id="UP000199071">
    <property type="component" value="Unassembled WGS sequence"/>
</dbReference>
<evidence type="ECO:0000313" key="3">
    <source>
        <dbReference type="EMBL" id="SDB52118.1"/>
    </source>
</evidence>
<evidence type="ECO:0000313" key="4">
    <source>
        <dbReference type="Proteomes" id="UP000199071"/>
    </source>
</evidence>
<reference evidence="3 4" key="1">
    <citation type="submission" date="2016-10" db="EMBL/GenBank/DDBJ databases">
        <authorList>
            <person name="de Groot N.N."/>
        </authorList>
    </citation>
    <scope>NUCLEOTIDE SEQUENCE [LARGE SCALE GENOMIC DNA]</scope>
    <source>
        <strain evidence="3 4">ATCC 35022</strain>
    </source>
</reference>
<accession>A0A1G6E420</accession>
<dbReference type="RefSeq" id="WP_090879397.1">
    <property type="nucleotide sequence ID" value="NZ_FMXQ01000010.1"/>
</dbReference>
<organism evidence="3 4">
    <name type="scientific">Bauldia litoralis</name>
    <dbReference type="NCBI Taxonomy" id="665467"/>
    <lineage>
        <taxon>Bacteria</taxon>
        <taxon>Pseudomonadati</taxon>
        <taxon>Pseudomonadota</taxon>
        <taxon>Alphaproteobacteria</taxon>
        <taxon>Hyphomicrobiales</taxon>
        <taxon>Kaistiaceae</taxon>
        <taxon>Bauldia</taxon>
    </lineage>
</organism>
<dbReference type="OrthoDB" id="9799145at2"/>
<dbReference type="PROSITE" id="PS51084">
    <property type="entry name" value="HIT_2"/>
    <property type="match status" value="1"/>
</dbReference>
<dbReference type="PIRSF" id="PIRSF000714">
    <property type="entry name" value="HIT"/>
    <property type="match status" value="1"/>
</dbReference>
<dbReference type="GO" id="GO:0016787">
    <property type="term" value="F:hydrolase activity"/>
    <property type="evidence" value="ECO:0007669"/>
    <property type="project" value="UniProtKB-KW"/>
</dbReference>
<evidence type="ECO:0000259" key="2">
    <source>
        <dbReference type="PROSITE" id="PS51084"/>
    </source>
</evidence>
<keyword evidence="3" id="KW-0378">Hydrolase</keyword>